<feature type="region of interest" description="Disordered" evidence="6">
    <location>
        <begin position="758"/>
        <end position="788"/>
    </location>
</feature>
<keyword evidence="3 5" id="KW-0175">Coiled coil</keyword>
<feature type="compositionally biased region" description="Low complexity" evidence="6">
    <location>
        <begin position="38"/>
        <end position="61"/>
    </location>
</feature>
<accession>A0A8J4IUE2</accession>
<protein>
    <recommendedName>
        <fullName evidence="9">MTUS1 protein</fullName>
    </recommendedName>
</protein>
<feature type="compositionally biased region" description="Low complexity" evidence="6">
    <location>
        <begin position="758"/>
        <end position="774"/>
    </location>
</feature>
<feature type="compositionally biased region" description="Polar residues" evidence="6">
    <location>
        <begin position="775"/>
        <end position="788"/>
    </location>
</feature>
<evidence type="ECO:0000256" key="5">
    <source>
        <dbReference type="SAM" id="Coils"/>
    </source>
</evidence>
<dbReference type="Proteomes" id="UP000782854">
    <property type="component" value="Unassembled WGS sequence"/>
</dbReference>
<dbReference type="GO" id="GO:0008017">
    <property type="term" value="F:microtubule binding"/>
    <property type="evidence" value="ECO:0007669"/>
    <property type="project" value="TreeGrafter"/>
</dbReference>
<dbReference type="InterPro" id="IPR051293">
    <property type="entry name" value="MTUS1/CCDC69"/>
</dbReference>
<feature type="region of interest" description="Disordered" evidence="6">
    <location>
        <begin position="1"/>
        <end position="61"/>
    </location>
</feature>
<evidence type="ECO:0000256" key="4">
    <source>
        <dbReference type="ARBA" id="ARBA00023242"/>
    </source>
</evidence>
<keyword evidence="4" id="KW-0539">Nucleus</keyword>
<evidence type="ECO:0000256" key="2">
    <source>
        <dbReference type="ARBA" id="ARBA00007585"/>
    </source>
</evidence>
<comment type="subcellular location">
    <subcellularLocation>
        <location evidence="1">Nucleus</location>
    </subcellularLocation>
</comment>
<dbReference type="GO" id="GO:0005634">
    <property type="term" value="C:nucleus"/>
    <property type="evidence" value="ECO:0007669"/>
    <property type="project" value="UniProtKB-SubCell"/>
</dbReference>
<evidence type="ECO:0000313" key="8">
    <source>
        <dbReference type="Proteomes" id="UP000782854"/>
    </source>
</evidence>
<dbReference type="GO" id="GO:0005737">
    <property type="term" value="C:cytoplasm"/>
    <property type="evidence" value="ECO:0007669"/>
    <property type="project" value="TreeGrafter"/>
</dbReference>
<proteinExistence type="inferred from homology"/>
<dbReference type="AlphaFoldDB" id="A0A8J4IUE2"/>
<reference evidence="7" key="1">
    <citation type="journal article" date="2019" name="Gigascience">
        <title>High-coverage genomes to elucidate the evolution of penguins.</title>
        <authorList>
            <person name="Pan H."/>
            <person name="Cole T.L."/>
            <person name="Bi X."/>
            <person name="Fang M."/>
            <person name="Zhou C."/>
            <person name="Yang Z."/>
            <person name="Ksepka D.T."/>
            <person name="Hart T."/>
            <person name="Bouzat J.L."/>
            <person name="Argilla L.S."/>
            <person name="Bertelsen M.F."/>
            <person name="Boersma P.D."/>
            <person name="Bost C.A."/>
            <person name="Cherel Y."/>
            <person name="Dann P."/>
            <person name="Fiddaman S.R."/>
            <person name="Howard P."/>
            <person name="Labuschagne K."/>
            <person name="Mattern T."/>
            <person name="Miller G."/>
            <person name="Parker P."/>
            <person name="Phillips R.A."/>
            <person name="Quillfeldt P."/>
            <person name="Ryan P.G."/>
            <person name="Taylor H."/>
            <person name="Thompson D.R."/>
            <person name="Young M.J."/>
            <person name="Ellegaard M.R."/>
            <person name="Gilbert M.T.P."/>
            <person name="Sinding M.S."/>
            <person name="Pacheco G."/>
            <person name="Shepherd L.D."/>
            <person name="Tennyson A.J.D."/>
            <person name="Grosser S."/>
            <person name="Kay E."/>
            <person name="Nupen L.J."/>
            <person name="Ellenberg U."/>
            <person name="Houston D.M."/>
            <person name="Reeve A.H."/>
            <person name="Johnson K."/>
            <person name="Masello J.F."/>
            <person name="Stracke T."/>
            <person name="McKinlay B."/>
            <person name="Borboroglu P.G."/>
            <person name="Zhang D.X."/>
            <person name="Zhang G."/>
        </authorList>
    </citation>
    <scope>NUCLEOTIDE SEQUENCE</scope>
    <source>
        <strain evidence="7">Gonzo</strain>
    </source>
</reference>
<name>A0A8J4IUE2_EUDMI</name>
<evidence type="ECO:0008006" key="9">
    <source>
        <dbReference type="Google" id="ProtNLM"/>
    </source>
</evidence>
<comment type="caution">
    <text evidence="7">The sequence shown here is derived from an EMBL/GenBank/DDBJ whole genome shotgun (WGS) entry which is preliminary data.</text>
</comment>
<dbReference type="PANTHER" id="PTHR24200">
    <property type="entry name" value="TOUCAN, ISOFORM A"/>
    <property type="match status" value="1"/>
</dbReference>
<dbReference type="OrthoDB" id="10038993at2759"/>
<sequence>KAKKSEIVSFPKPNFKNVKPKVMSRPVLQSRDSAVLKQSPQSPQLSAVSSSSLVASPRQSSPSIKVLKKKIDLAKDTKVELPVNKPHKLHLNKHLFASQVVHATTHPRNASHKASKTPVLKQNPEDIGKASSTHSACSSVSAVLPTCVENSKEMLNDKMESSTSSVQPCAHNVYLSGGEKEQNSNMGILLEAALLKGVANETFDLHSVPLIPSVKDGTTQGKNIPKKGPITLRSVSAPKVKMVPSVLPLKRGCENKTICTIKAPSHKGAVLSSSSEKHVSVKNSPASWASSAKPLAKSKVPVKRSVLERTPSISSVSSTQSERSLFSSNSASATVIIKNGEWPSKPACQNGTSGSVPLKAVPRPRLHSLKSTPKGIWVFVVVVVLVDKGKQRSPRSSHIQTQASTDVHLPGTKPAELTQYKTKCETQSGIILQLKKFLTSSNQKFEALTVVIQHLQSEREEALKQHKELSQELVNLRGELVTTSAACEKLERDRNELQAAYEGFLQKLNQQHHNDLAELEERLKQFYTAECEKLQSICIEEAEKYKAQLQEQVDNLNITHENFKLELENSHSEKVEELKKEYESSFSGKYFSAHESERKSLEDSFKEKQELLEKKIDELKCENNSLSEKLKLEEQKQIAKEKANLKNPQIMYLEQELESLKAVLEIKNEKLHQQDIKLMKMEKLLENNTILMDKLKKVQQENEELKARMDKHMELSRQLSTEQAVLQESLEKESKVNKRLSMENEELLWKLHNGDLCSPRKLSPSSPSVPLQSPRNSGNFSSPTVSPR</sequence>
<gene>
    <name evidence="7" type="ORF">FQV19_0013291</name>
</gene>
<evidence type="ECO:0000256" key="3">
    <source>
        <dbReference type="ARBA" id="ARBA00023054"/>
    </source>
</evidence>
<feature type="non-terminal residue" evidence="7">
    <location>
        <position position="1"/>
    </location>
</feature>
<dbReference type="EMBL" id="VULC01021909">
    <property type="protein sequence ID" value="KAF1498986.1"/>
    <property type="molecule type" value="Genomic_DNA"/>
</dbReference>
<keyword evidence="8" id="KW-1185">Reference proteome</keyword>
<organism evidence="7 8">
    <name type="scientific">Eudyptula minor</name>
    <name type="common">Little blue penguin</name>
    <name type="synonym">Aptenodytes minor</name>
    <dbReference type="NCBI Taxonomy" id="37083"/>
    <lineage>
        <taxon>Eukaryota</taxon>
        <taxon>Metazoa</taxon>
        <taxon>Chordata</taxon>
        <taxon>Craniata</taxon>
        <taxon>Vertebrata</taxon>
        <taxon>Euteleostomi</taxon>
        <taxon>Archelosauria</taxon>
        <taxon>Archosauria</taxon>
        <taxon>Dinosauria</taxon>
        <taxon>Saurischia</taxon>
        <taxon>Theropoda</taxon>
        <taxon>Coelurosauria</taxon>
        <taxon>Aves</taxon>
        <taxon>Neognathae</taxon>
        <taxon>Neoaves</taxon>
        <taxon>Aequornithes</taxon>
        <taxon>Sphenisciformes</taxon>
        <taxon>Spheniscidae</taxon>
        <taxon>Eudyptula</taxon>
    </lineage>
</organism>
<evidence type="ECO:0000313" key="7">
    <source>
        <dbReference type="EMBL" id="KAF1498986.1"/>
    </source>
</evidence>
<dbReference type="PANTHER" id="PTHR24200:SF7">
    <property type="entry name" value="MICROTUBULE-ASSOCIATED TUMOR SUPPRESSOR 1"/>
    <property type="match status" value="1"/>
</dbReference>
<comment type="similarity">
    <text evidence="2">Belongs to the MTUS1 family.</text>
</comment>
<dbReference type="GO" id="GO:0010758">
    <property type="term" value="P:regulation of macrophage chemotaxis"/>
    <property type="evidence" value="ECO:0007669"/>
    <property type="project" value="TreeGrafter"/>
</dbReference>
<feature type="coiled-coil region" evidence="5">
    <location>
        <begin position="445"/>
        <end position="566"/>
    </location>
</feature>
<feature type="compositionally biased region" description="Low complexity" evidence="6">
    <location>
        <begin position="10"/>
        <end position="21"/>
    </location>
</feature>
<feature type="non-terminal residue" evidence="7">
    <location>
        <position position="788"/>
    </location>
</feature>
<feature type="coiled-coil region" evidence="5">
    <location>
        <begin position="598"/>
        <end position="722"/>
    </location>
</feature>
<feature type="region of interest" description="Disordered" evidence="6">
    <location>
        <begin position="106"/>
        <end position="132"/>
    </location>
</feature>
<evidence type="ECO:0000256" key="6">
    <source>
        <dbReference type="SAM" id="MobiDB-lite"/>
    </source>
</evidence>
<evidence type="ECO:0000256" key="1">
    <source>
        <dbReference type="ARBA" id="ARBA00004123"/>
    </source>
</evidence>